<dbReference type="SUPFAM" id="SSF46689">
    <property type="entry name" value="Homeodomain-like"/>
    <property type="match status" value="2"/>
</dbReference>
<dbReference type="PROSITE" id="PS00528">
    <property type="entry name" value="RIBOSOMAL_S4E"/>
    <property type="match status" value="1"/>
</dbReference>
<evidence type="ECO:0000256" key="7">
    <source>
        <dbReference type="SAM" id="MobiDB-lite"/>
    </source>
</evidence>
<feature type="compositionally biased region" description="Polar residues" evidence="7">
    <location>
        <begin position="328"/>
        <end position="344"/>
    </location>
</feature>
<dbReference type="InterPro" id="IPR014722">
    <property type="entry name" value="Rib_uL2_dom2"/>
</dbReference>
<dbReference type="CDD" id="cd06087">
    <property type="entry name" value="KOW_RPS4"/>
    <property type="match status" value="1"/>
</dbReference>
<dbReference type="InterPro" id="IPR018199">
    <property type="entry name" value="Ribosomal_eS4_N_CS"/>
</dbReference>
<dbReference type="InterPro" id="IPR038237">
    <property type="entry name" value="Ribosomal_eS4_central_sf"/>
</dbReference>
<dbReference type="Pfam" id="PF00900">
    <property type="entry name" value="Ribosomal_S4e"/>
    <property type="match status" value="1"/>
</dbReference>
<evidence type="ECO:0000256" key="5">
    <source>
        <dbReference type="ARBA" id="ARBA00023274"/>
    </source>
</evidence>
<dbReference type="FunFam" id="2.40.50.740:FF:000001">
    <property type="entry name" value="40S ribosomal protein S4"/>
    <property type="match status" value="1"/>
</dbReference>
<proteinExistence type="inferred from homology"/>
<gene>
    <name evidence="10" type="ORF">FSUBG_8831</name>
</gene>
<organism evidence="10 11">
    <name type="scientific">Gibberella subglutinans</name>
    <name type="common">Fusarium subglutinans</name>
    <dbReference type="NCBI Taxonomy" id="42677"/>
    <lineage>
        <taxon>Eukaryota</taxon>
        <taxon>Fungi</taxon>
        <taxon>Dikarya</taxon>
        <taxon>Ascomycota</taxon>
        <taxon>Pezizomycotina</taxon>
        <taxon>Sordariomycetes</taxon>
        <taxon>Hypocreomycetidae</taxon>
        <taxon>Hypocreales</taxon>
        <taxon>Nectriaceae</taxon>
        <taxon>Fusarium</taxon>
        <taxon>Fusarium fujikuroi species complex</taxon>
    </lineage>
</organism>
<feature type="compositionally biased region" description="Basic residues" evidence="7">
    <location>
        <begin position="226"/>
        <end position="236"/>
    </location>
</feature>
<dbReference type="InterPro" id="IPR001005">
    <property type="entry name" value="SANT/Myb"/>
</dbReference>
<dbReference type="Gene3D" id="2.40.50.740">
    <property type="match status" value="1"/>
</dbReference>
<dbReference type="FunFam" id="2.30.30.30:FF:000005">
    <property type="entry name" value="40S ribosomal protein S4"/>
    <property type="match status" value="1"/>
</dbReference>
<evidence type="ECO:0008006" key="12">
    <source>
        <dbReference type="Google" id="ProtNLM"/>
    </source>
</evidence>
<feature type="domain" description="Myb-like" evidence="8">
    <location>
        <begin position="230"/>
        <end position="283"/>
    </location>
</feature>
<name>A0A8H5PH07_GIBSU</name>
<evidence type="ECO:0000259" key="9">
    <source>
        <dbReference type="PROSITE" id="PS51294"/>
    </source>
</evidence>
<dbReference type="OrthoDB" id="1109245at2759"/>
<dbReference type="Pfam" id="PF00249">
    <property type="entry name" value="Myb_DNA-binding"/>
    <property type="match status" value="1"/>
</dbReference>
<dbReference type="EMBL" id="JAAOAV010000125">
    <property type="protein sequence ID" value="KAF5596529.1"/>
    <property type="molecule type" value="Genomic_DNA"/>
</dbReference>
<dbReference type="GO" id="GO:0002181">
    <property type="term" value="P:cytoplasmic translation"/>
    <property type="evidence" value="ECO:0007669"/>
    <property type="project" value="UniProtKB-ARBA"/>
</dbReference>
<evidence type="ECO:0000256" key="2">
    <source>
        <dbReference type="ARBA" id="ARBA00022730"/>
    </source>
</evidence>
<dbReference type="PROSITE" id="PS51294">
    <property type="entry name" value="HTH_MYB"/>
    <property type="match status" value="1"/>
</dbReference>
<dbReference type="Gene3D" id="1.10.10.60">
    <property type="entry name" value="Homeodomain-like"/>
    <property type="match status" value="1"/>
</dbReference>
<dbReference type="InterPro" id="IPR041982">
    <property type="entry name" value="Ribosomal_eS4_KOW"/>
</dbReference>
<dbReference type="PROSITE" id="PS50090">
    <property type="entry name" value="MYB_LIKE"/>
    <property type="match status" value="1"/>
</dbReference>
<feature type="compositionally biased region" description="Basic residues" evidence="7">
    <location>
        <begin position="346"/>
        <end position="355"/>
    </location>
</feature>
<evidence type="ECO:0000256" key="3">
    <source>
        <dbReference type="ARBA" id="ARBA00022884"/>
    </source>
</evidence>
<dbReference type="Pfam" id="PF08071">
    <property type="entry name" value="RS4NT"/>
    <property type="match status" value="1"/>
</dbReference>
<keyword evidence="11" id="KW-1185">Reference proteome</keyword>
<dbReference type="GO" id="GO:0019843">
    <property type="term" value="F:rRNA binding"/>
    <property type="evidence" value="ECO:0007669"/>
    <property type="project" value="UniProtKB-KW"/>
</dbReference>
<dbReference type="InterPro" id="IPR013843">
    <property type="entry name" value="Ribosomal_eS4_N"/>
</dbReference>
<dbReference type="HAMAP" id="MF_00485">
    <property type="entry name" value="Ribosomal_eS4"/>
    <property type="match status" value="1"/>
</dbReference>
<feature type="region of interest" description="Disordered" evidence="7">
    <location>
        <begin position="541"/>
        <end position="564"/>
    </location>
</feature>
<dbReference type="RefSeq" id="XP_036535671.1">
    <property type="nucleotide sequence ID" value="XM_036687279.1"/>
</dbReference>
<dbReference type="CDD" id="cd11660">
    <property type="entry name" value="SANT_TRF"/>
    <property type="match status" value="2"/>
</dbReference>
<protein>
    <recommendedName>
        <fullName evidence="12">40S ribosomal protein S4</fullName>
    </recommendedName>
</protein>
<feature type="compositionally biased region" description="Low complexity" evidence="7">
    <location>
        <begin position="204"/>
        <end position="219"/>
    </location>
</feature>
<dbReference type="Pfam" id="PF00467">
    <property type="entry name" value="KOW"/>
    <property type="match status" value="1"/>
</dbReference>
<feature type="region of interest" description="Disordered" evidence="7">
    <location>
        <begin position="201"/>
        <end position="240"/>
    </location>
</feature>
<dbReference type="Gene3D" id="2.30.30.30">
    <property type="match status" value="1"/>
</dbReference>
<dbReference type="Gene3D" id="1.10.246.220">
    <property type="match status" value="1"/>
</dbReference>
<dbReference type="GO" id="GO:0003735">
    <property type="term" value="F:structural constituent of ribosome"/>
    <property type="evidence" value="ECO:0007669"/>
    <property type="project" value="InterPro"/>
</dbReference>
<accession>A0A8H5PH07</accession>
<evidence type="ECO:0000256" key="1">
    <source>
        <dbReference type="ARBA" id="ARBA00007500"/>
    </source>
</evidence>
<dbReference type="Proteomes" id="UP000547976">
    <property type="component" value="Unassembled WGS sequence"/>
</dbReference>
<dbReference type="InterPro" id="IPR017930">
    <property type="entry name" value="Myb_dom"/>
</dbReference>
<feature type="domain" description="HTH myb-type" evidence="9">
    <location>
        <begin position="230"/>
        <end position="289"/>
    </location>
</feature>
<feature type="region of interest" description="Disordered" evidence="7">
    <location>
        <begin position="292"/>
        <end position="356"/>
    </location>
</feature>
<dbReference type="Pfam" id="PF16121">
    <property type="entry name" value="40S_S4_C"/>
    <property type="match status" value="1"/>
</dbReference>
<keyword evidence="5" id="KW-0687">Ribonucleoprotein</keyword>
<dbReference type="AlphaFoldDB" id="A0A8H5PH07"/>
<comment type="caution">
    <text evidence="10">The sequence shown here is derived from an EMBL/GenBank/DDBJ whole genome shotgun (WGS) entry which is preliminary data.</text>
</comment>
<comment type="similarity">
    <text evidence="1">Belongs to the eukaryotic ribosomal protein eS4 family.</text>
</comment>
<dbReference type="InterPro" id="IPR009057">
    <property type="entry name" value="Homeodomain-like_sf"/>
</dbReference>
<dbReference type="Gene3D" id="3.10.290.10">
    <property type="entry name" value="RNA-binding S4 domain"/>
    <property type="match status" value="1"/>
</dbReference>
<feature type="compositionally biased region" description="Basic and acidic residues" evidence="7">
    <location>
        <begin position="292"/>
        <end position="322"/>
    </location>
</feature>
<dbReference type="PANTHER" id="PTHR11581:SF0">
    <property type="entry name" value="SMALL RIBOSOMAL SUBUNIT PROTEIN ES4"/>
    <property type="match status" value="1"/>
</dbReference>
<dbReference type="InterPro" id="IPR000876">
    <property type="entry name" value="Ribosomal_eS4"/>
</dbReference>
<evidence type="ECO:0000256" key="6">
    <source>
        <dbReference type="PROSITE-ProRule" id="PRU00182"/>
    </source>
</evidence>
<dbReference type="FunFam" id="3.10.290.10:FF:000002">
    <property type="entry name" value="40S ribosomal protein S4"/>
    <property type="match status" value="1"/>
</dbReference>
<evidence type="ECO:0000313" key="10">
    <source>
        <dbReference type="EMBL" id="KAF5596529.1"/>
    </source>
</evidence>
<dbReference type="GO" id="GO:0022627">
    <property type="term" value="C:cytosolic small ribosomal subunit"/>
    <property type="evidence" value="ECO:0007669"/>
    <property type="project" value="TreeGrafter"/>
</dbReference>
<evidence type="ECO:0000313" key="11">
    <source>
        <dbReference type="Proteomes" id="UP000547976"/>
    </source>
</evidence>
<dbReference type="CDD" id="cd00165">
    <property type="entry name" value="S4"/>
    <property type="match status" value="1"/>
</dbReference>
<dbReference type="GeneID" id="59321997"/>
<dbReference type="SMART" id="SM00717">
    <property type="entry name" value="SANT"/>
    <property type="match status" value="2"/>
</dbReference>
<sequence length="854" mass="96092">MATIEPRLIHLLNEQTRPQLNHADLPPLHSLAFPSATDRSLAPIESDTNHRGDRPLADTQSVINAVDLINLTNDDVSSELRKEGIVQDGKIVSASGGFPLRVASTDSDAVEPTNSISRLLGDGPELLEDVSKKKRHRGLHVKDEFMQLPQPLKKQKAAQQAPVMPPIINGLHEPPPHAALFPPISSDSFNSKDGLHMKAMPNFTQPSAQPSTQASQEAETVSVASKTRKRTSKPRRKWSEEETNHLLLGVNRYGVGKWTSILEDTDFKFNDRTAGDLKDRFRTCCPEELRKSNRPLELDSPSRLDQGSDQKGKTDVHFERILIDGNGASATDTASTMQQDVDTTPKQKRSRAHRKKMEDLVELGIHGPFKKSHRRERRPFTEQDDMEILQGLEIHGPAWTKIHRDPRFHLSSRQPTDLRDRVRNKYSSVYQRIEKSNLQSRETSRGNDVMVPVRIPAANPFKPRKATTLEPQMNQSTSREDLSRWPAQQKIETGDIMGTGHVFEFGETMPHQFMGGEMDISRLLLDDAKLSPAIPRFSIEGIPGLSPPANTPQKSHIKEGMQHPSRLSTVRPASVWGEIQHSFFFLILKPTDTMARGIKKHQKRLSAPSHWLLDKLSGTYAPKPSAGPHKLRDCMPLIVFIRNRLKYALNYRETKAILMQRLVKVDGKVRTDSTYPSGFMDVITIEKTGENFRLVYDTKGRFTVHRIQAEEAEYKLGKVKRVQLGRGGIPFLVTHDARTIRYPDPLIKVNDTVKIDLATGKITDFIKFDTGAVVMVTGGRNMGRVGVITHRERHDGGFNIVHVKDAIDNSFATRESNVFVIGQDKPWISLPKGKGVKLTIAEERDRRRAYAISH</sequence>
<dbReference type="InterPro" id="IPR036986">
    <property type="entry name" value="S4_RNA-bd_sf"/>
</dbReference>
<keyword evidence="3 6" id="KW-0694">RNA-binding</keyword>
<evidence type="ECO:0000259" key="8">
    <source>
        <dbReference type="PROSITE" id="PS50090"/>
    </source>
</evidence>
<dbReference type="InterPro" id="IPR005824">
    <property type="entry name" value="KOW"/>
</dbReference>
<dbReference type="InterPro" id="IPR013845">
    <property type="entry name" value="Ribosomal_eS4_central_region"/>
</dbReference>
<keyword evidence="2 6" id="KW-0699">rRNA-binding</keyword>
<reference evidence="10 11" key="1">
    <citation type="submission" date="2020-05" db="EMBL/GenBank/DDBJ databases">
        <title>Identification and distribution of gene clusters putatively required for synthesis of sphingolipid metabolism inhibitors in phylogenetically diverse species of the filamentous fungus Fusarium.</title>
        <authorList>
            <person name="Kim H.-S."/>
            <person name="Busman M."/>
            <person name="Brown D.W."/>
            <person name="Divon H."/>
            <person name="Uhlig S."/>
            <person name="Proctor R.H."/>
        </authorList>
    </citation>
    <scope>NUCLEOTIDE SEQUENCE [LARGE SCALE GENOMIC DNA]</scope>
    <source>
        <strain evidence="10 11">NRRL 66333</strain>
    </source>
</reference>
<evidence type="ECO:0000256" key="4">
    <source>
        <dbReference type="ARBA" id="ARBA00022980"/>
    </source>
</evidence>
<dbReference type="PANTHER" id="PTHR11581">
    <property type="entry name" value="30S/40S RIBOSOMAL PROTEIN S4"/>
    <property type="match status" value="1"/>
</dbReference>
<dbReference type="InterPro" id="IPR032277">
    <property type="entry name" value="Ribosomal_eS4_C"/>
</dbReference>
<dbReference type="PROSITE" id="PS50889">
    <property type="entry name" value="S4"/>
    <property type="match status" value="1"/>
</dbReference>
<keyword evidence="4" id="KW-0689">Ribosomal protein</keyword>
<dbReference type="SMART" id="SM00739">
    <property type="entry name" value="KOW"/>
    <property type="match status" value="1"/>
</dbReference>